<feature type="transmembrane region" description="Helical" evidence="1">
    <location>
        <begin position="82"/>
        <end position="102"/>
    </location>
</feature>
<evidence type="ECO:0000313" key="2">
    <source>
        <dbReference type="EMBL" id="NNA74288.1"/>
    </source>
</evidence>
<keyword evidence="1" id="KW-1133">Transmembrane helix</keyword>
<keyword evidence="1" id="KW-0472">Membrane</keyword>
<evidence type="ECO:0000313" key="3">
    <source>
        <dbReference type="Proteomes" id="UP000535954"/>
    </source>
</evidence>
<reference evidence="2 3" key="1">
    <citation type="journal article" date="2020" name="Front. Microbiol.">
        <title>Genetic Organization of the aprX-lipA2 Operon Affects the Proteolytic Potential of Pseudomonas Species in Milk.</title>
        <authorList>
            <person name="Maier C."/>
            <person name="Huptas C."/>
            <person name="von Neubeck M."/>
            <person name="Scherer S."/>
            <person name="Wenning M."/>
            <person name="Lucking G."/>
        </authorList>
    </citation>
    <scope>NUCLEOTIDE SEQUENCE [LARGE SCALE GENOMIC DNA]</scope>
    <source>
        <strain evidence="2 3">WS 5405</strain>
    </source>
</reference>
<keyword evidence="1" id="KW-0812">Transmembrane</keyword>
<dbReference type="RefSeq" id="WP_137204164.1">
    <property type="nucleotide sequence ID" value="NZ_BQIH01000001.1"/>
</dbReference>
<feature type="transmembrane region" description="Helical" evidence="1">
    <location>
        <begin position="48"/>
        <end position="70"/>
    </location>
</feature>
<accession>A0A7Y1M315</accession>
<feature type="transmembrane region" description="Helical" evidence="1">
    <location>
        <begin position="114"/>
        <end position="139"/>
    </location>
</feature>
<organism evidence="2 3">
    <name type="scientific">Pseudomonas lactis</name>
    <dbReference type="NCBI Taxonomy" id="1615674"/>
    <lineage>
        <taxon>Bacteria</taxon>
        <taxon>Pseudomonadati</taxon>
        <taxon>Pseudomonadota</taxon>
        <taxon>Gammaproteobacteria</taxon>
        <taxon>Pseudomonadales</taxon>
        <taxon>Pseudomonadaceae</taxon>
        <taxon>Pseudomonas</taxon>
    </lineage>
</organism>
<dbReference type="AlphaFoldDB" id="A0A7Y1M315"/>
<dbReference type="EMBL" id="JAAQYH010000008">
    <property type="protein sequence ID" value="NNA74288.1"/>
    <property type="molecule type" value="Genomic_DNA"/>
</dbReference>
<gene>
    <name evidence="2" type="ORF">HBO13_16715</name>
</gene>
<evidence type="ECO:0000256" key="1">
    <source>
        <dbReference type="SAM" id="Phobius"/>
    </source>
</evidence>
<feature type="transmembrane region" description="Helical" evidence="1">
    <location>
        <begin position="151"/>
        <end position="170"/>
    </location>
</feature>
<sequence>MGVMEFLGAVGNSFSFLYNMVTGALILWVLTVTATASAVRSLAEGRGALWGAMISTVGAVIILLLIQLIGVPEDTTNVLNNFIIMTLGGLGSGLLAVALVAEPNAVEALKFKRALFNILDYAFVWLWLSSLSMIFLFLISKLSGRIVATDHALGIMLITFLFTFLSIVLLECRNKFAKWGESVGLGLFLILVVLLVLYVGTLASVWSKAPGWILTLNSLVACSIVSTSLYYRRRGAAPLLQP</sequence>
<comment type="caution">
    <text evidence="2">The sequence shown here is derived from an EMBL/GenBank/DDBJ whole genome shotgun (WGS) entry which is preliminary data.</text>
</comment>
<feature type="transmembrane region" description="Helical" evidence="1">
    <location>
        <begin position="16"/>
        <end position="36"/>
    </location>
</feature>
<proteinExistence type="predicted"/>
<feature type="transmembrane region" description="Helical" evidence="1">
    <location>
        <begin position="182"/>
        <end position="206"/>
    </location>
</feature>
<protein>
    <submittedName>
        <fullName evidence="2">Uncharacterized protein</fullName>
    </submittedName>
</protein>
<name>A0A7Y1M315_9PSED</name>
<feature type="transmembrane region" description="Helical" evidence="1">
    <location>
        <begin position="212"/>
        <end position="231"/>
    </location>
</feature>
<dbReference type="Proteomes" id="UP000535954">
    <property type="component" value="Unassembled WGS sequence"/>
</dbReference>